<evidence type="ECO:0000256" key="1">
    <source>
        <dbReference type="SAM" id="MobiDB-lite"/>
    </source>
</evidence>
<keyword evidence="3" id="KW-1185">Reference proteome</keyword>
<evidence type="ECO:0000313" key="3">
    <source>
        <dbReference type="Proteomes" id="UP000054538"/>
    </source>
</evidence>
<reference evidence="3" key="2">
    <citation type="submission" date="2015-01" db="EMBL/GenBank/DDBJ databases">
        <title>Evolutionary Origins and Diversification of the Mycorrhizal Mutualists.</title>
        <authorList>
            <consortium name="DOE Joint Genome Institute"/>
            <consortium name="Mycorrhizal Genomics Consortium"/>
            <person name="Kohler A."/>
            <person name="Kuo A."/>
            <person name="Nagy L.G."/>
            <person name="Floudas D."/>
            <person name="Copeland A."/>
            <person name="Barry K.W."/>
            <person name="Cichocki N."/>
            <person name="Veneault-Fourrey C."/>
            <person name="LaButti K."/>
            <person name="Lindquist E.A."/>
            <person name="Lipzen A."/>
            <person name="Lundell T."/>
            <person name="Morin E."/>
            <person name="Murat C."/>
            <person name="Riley R."/>
            <person name="Ohm R."/>
            <person name="Sun H."/>
            <person name="Tunlid A."/>
            <person name="Henrissat B."/>
            <person name="Grigoriev I.V."/>
            <person name="Hibbett D.S."/>
            <person name="Martin F."/>
        </authorList>
    </citation>
    <scope>NUCLEOTIDE SEQUENCE [LARGE SCALE GENOMIC DNA]</scope>
    <source>
        <strain evidence="3">Ve08.2h10</strain>
    </source>
</reference>
<reference evidence="2 3" key="1">
    <citation type="submission" date="2014-04" db="EMBL/GenBank/DDBJ databases">
        <authorList>
            <consortium name="DOE Joint Genome Institute"/>
            <person name="Kuo A."/>
            <person name="Kohler A."/>
            <person name="Jargeat P."/>
            <person name="Nagy L.G."/>
            <person name="Floudas D."/>
            <person name="Copeland A."/>
            <person name="Barry K.W."/>
            <person name="Cichocki N."/>
            <person name="Veneault-Fourrey C."/>
            <person name="LaButti K."/>
            <person name="Lindquist E.A."/>
            <person name="Lipzen A."/>
            <person name="Lundell T."/>
            <person name="Morin E."/>
            <person name="Murat C."/>
            <person name="Sun H."/>
            <person name="Tunlid A."/>
            <person name="Henrissat B."/>
            <person name="Grigoriev I.V."/>
            <person name="Hibbett D.S."/>
            <person name="Martin F."/>
            <person name="Nordberg H.P."/>
            <person name="Cantor M.N."/>
            <person name="Hua S.X."/>
        </authorList>
    </citation>
    <scope>NUCLEOTIDE SEQUENCE [LARGE SCALE GENOMIC DNA]</scope>
    <source>
        <strain evidence="2 3">Ve08.2h10</strain>
    </source>
</reference>
<dbReference type="EMBL" id="KN825532">
    <property type="protein sequence ID" value="KIK89129.1"/>
    <property type="molecule type" value="Genomic_DNA"/>
</dbReference>
<dbReference type="HOGENOM" id="CLU_2740812_0_0_1"/>
<gene>
    <name evidence="2" type="ORF">PAXRUDRAFT_831781</name>
</gene>
<name>A0A0D0DV08_9AGAM</name>
<dbReference type="Proteomes" id="UP000054538">
    <property type="component" value="Unassembled WGS sequence"/>
</dbReference>
<accession>A0A0D0DV08</accession>
<organism evidence="2 3">
    <name type="scientific">Paxillus rubicundulus Ve08.2h10</name>
    <dbReference type="NCBI Taxonomy" id="930991"/>
    <lineage>
        <taxon>Eukaryota</taxon>
        <taxon>Fungi</taxon>
        <taxon>Dikarya</taxon>
        <taxon>Basidiomycota</taxon>
        <taxon>Agaricomycotina</taxon>
        <taxon>Agaricomycetes</taxon>
        <taxon>Agaricomycetidae</taxon>
        <taxon>Boletales</taxon>
        <taxon>Paxilineae</taxon>
        <taxon>Paxillaceae</taxon>
        <taxon>Paxillus</taxon>
    </lineage>
</organism>
<feature type="region of interest" description="Disordered" evidence="1">
    <location>
        <begin position="1"/>
        <end position="20"/>
    </location>
</feature>
<sequence>MISDSAHGNELDDTGDPSLQTSRCVSVVDSQIRSNQMSEQIPTMNPNYQVLENKICASLPLMVTTRKVLRF</sequence>
<evidence type="ECO:0000313" key="2">
    <source>
        <dbReference type="EMBL" id="KIK89129.1"/>
    </source>
</evidence>
<proteinExistence type="predicted"/>
<protein>
    <submittedName>
        <fullName evidence="2">Uncharacterized protein</fullName>
    </submittedName>
</protein>
<dbReference type="InParanoid" id="A0A0D0DV08"/>
<dbReference type="AlphaFoldDB" id="A0A0D0DV08"/>